<name>A0ABC8IW53_ERUVS</name>
<keyword evidence="6" id="KW-1133">Transmembrane helix</keyword>
<gene>
    <name evidence="7" type="ORF">ERUC_LOCUS3581</name>
</gene>
<keyword evidence="4" id="KW-0964">Secreted</keyword>
<evidence type="ECO:0000256" key="6">
    <source>
        <dbReference type="SAM" id="Phobius"/>
    </source>
</evidence>
<keyword evidence="6" id="KW-0812">Transmembrane</keyword>
<protein>
    <submittedName>
        <fullName evidence="7">Uncharacterized protein</fullName>
    </submittedName>
</protein>
<evidence type="ECO:0000256" key="3">
    <source>
        <dbReference type="ARBA" id="ARBA00022471"/>
    </source>
</evidence>
<accession>A0ABC8IW53</accession>
<feature type="transmembrane region" description="Helical" evidence="6">
    <location>
        <begin position="55"/>
        <end position="74"/>
    </location>
</feature>
<sequence length="76" mass="8610">MCGGLCEAKEHINIDIINDIGRNVQLGLHCKDKNTDFGPQSLVYKQHYGFRSDEIHGMFAILRVLSFIIANVLLHQ</sequence>
<dbReference type="InterPro" id="IPR010264">
    <property type="entry name" value="Self-incomp_S1"/>
</dbReference>
<comment type="similarity">
    <text evidence="2">Belongs to the plant self-incompatibility (S1) protein family.</text>
</comment>
<dbReference type="GO" id="GO:0060320">
    <property type="term" value="P:rejection of self pollen"/>
    <property type="evidence" value="ECO:0007669"/>
    <property type="project" value="UniProtKB-KW"/>
</dbReference>
<evidence type="ECO:0000313" key="7">
    <source>
        <dbReference type="EMBL" id="CAH8304225.1"/>
    </source>
</evidence>
<keyword evidence="8" id="KW-1185">Reference proteome</keyword>
<dbReference type="EMBL" id="CAKOAT010059599">
    <property type="protein sequence ID" value="CAH8304225.1"/>
    <property type="molecule type" value="Genomic_DNA"/>
</dbReference>
<evidence type="ECO:0000256" key="5">
    <source>
        <dbReference type="ARBA" id="ARBA00022729"/>
    </source>
</evidence>
<organism evidence="7 8">
    <name type="scientific">Eruca vesicaria subsp. sativa</name>
    <name type="common">Garden rocket</name>
    <name type="synonym">Eruca sativa</name>
    <dbReference type="NCBI Taxonomy" id="29727"/>
    <lineage>
        <taxon>Eukaryota</taxon>
        <taxon>Viridiplantae</taxon>
        <taxon>Streptophyta</taxon>
        <taxon>Embryophyta</taxon>
        <taxon>Tracheophyta</taxon>
        <taxon>Spermatophyta</taxon>
        <taxon>Magnoliopsida</taxon>
        <taxon>eudicotyledons</taxon>
        <taxon>Gunneridae</taxon>
        <taxon>Pentapetalae</taxon>
        <taxon>rosids</taxon>
        <taxon>malvids</taxon>
        <taxon>Brassicales</taxon>
        <taxon>Brassicaceae</taxon>
        <taxon>Brassiceae</taxon>
        <taxon>Eruca</taxon>
    </lineage>
</organism>
<evidence type="ECO:0000256" key="4">
    <source>
        <dbReference type="ARBA" id="ARBA00022525"/>
    </source>
</evidence>
<keyword evidence="6" id="KW-0472">Membrane</keyword>
<proteinExistence type="inferred from homology"/>
<dbReference type="Proteomes" id="UP001642260">
    <property type="component" value="Unassembled WGS sequence"/>
</dbReference>
<comment type="subcellular location">
    <subcellularLocation>
        <location evidence="1">Secreted</location>
    </subcellularLocation>
</comment>
<dbReference type="GO" id="GO:0005576">
    <property type="term" value="C:extracellular region"/>
    <property type="evidence" value="ECO:0007669"/>
    <property type="project" value="UniProtKB-SubCell"/>
</dbReference>
<evidence type="ECO:0000256" key="1">
    <source>
        <dbReference type="ARBA" id="ARBA00004613"/>
    </source>
</evidence>
<dbReference type="AlphaFoldDB" id="A0ABC8IW53"/>
<reference evidence="7 8" key="1">
    <citation type="submission" date="2022-03" db="EMBL/GenBank/DDBJ databases">
        <authorList>
            <person name="Macdonald S."/>
            <person name="Ahmed S."/>
            <person name="Newling K."/>
        </authorList>
    </citation>
    <scope>NUCLEOTIDE SEQUENCE [LARGE SCALE GENOMIC DNA]</scope>
</reference>
<dbReference type="Pfam" id="PF05938">
    <property type="entry name" value="Self-incomp_S1"/>
    <property type="match status" value="1"/>
</dbReference>
<keyword evidence="3" id="KW-0713">Self-incompatibility</keyword>
<evidence type="ECO:0000256" key="2">
    <source>
        <dbReference type="ARBA" id="ARBA00005581"/>
    </source>
</evidence>
<evidence type="ECO:0000313" key="8">
    <source>
        <dbReference type="Proteomes" id="UP001642260"/>
    </source>
</evidence>
<comment type="caution">
    <text evidence="7">The sequence shown here is derived from an EMBL/GenBank/DDBJ whole genome shotgun (WGS) entry which is preliminary data.</text>
</comment>
<keyword evidence="5" id="KW-0732">Signal</keyword>